<reference evidence="3" key="2">
    <citation type="submission" date="2023-06" db="EMBL/GenBank/DDBJ databases">
        <authorList>
            <consortium name="Lawrence Berkeley National Laboratory"/>
            <person name="Haridas S."/>
            <person name="Hensen N."/>
            <person name="Bonometti L."/>
            <person name="Westerberg I."/>
            <person name="Brannstrom I.O."/>
            <person name="Guillou S."/>
            <person name="Cros-Aarteil S."/>
            <person name="Calhoun S."/>
            <person name="Kuo A."/>
            <person name="Mondo S."/>
            <person name="Pangilinan J."/>
            <person name="Riley R."/>
            <person name="Labutti K."/>
            <person name="Andreopoulos B."/>
            <person name="Lipzen A."/>
            <person name="Chen C."/>
            <person name="Yanf M."/>
            <person name="Daum C."/>
            <person name="Ng V."/>
            <person name="Clum A."/>
            <person name="Steindorff A."/>
            <person name="Ohm R."/>
            <person name="Martin F."/>
            <person name="Silar P."/>
            <person name="Natvig D."/>
            <person name="Lalanne C."/>
            <person name="Gautier V."/>
            <person name="Ament-Velasquez S.L."/>
            <person name="Kruys A."/>
            <person name="Hutchinson M.I."/>
            <person name="Powell A.J."/>
            <person name="Barry K."/>
            <person name="Miller A.N."/>
            <person name="Grigoriev I.V."/>
            <person name="Debuchy R."/>
            <person name="Gladieux P."/>
            <person name="Thoren M.H."/>
            <person name="Johannesson H."/>
        </authorList>
    </citation>
    <scope>NUCLEOTIDE SEQUENCE</scope>
    <source>
        <strain evidence="3">CBS 118394</strain>
    </source>
</reference>
<dbReference type="GO" id="GO:0005886">
    <property type="term" value="C:plasma membrane"/>
    <property type="evidence" value="ECO:0007669"/>
    <property type="project" value="InterPro"/>
</dbReference>
<reference evidence="3" key="1">
    <citation type="journal article" date="2023" name="Mol. Phylogenet. Evol.">
        <title>Genome-scale phylogeny and comparative genomics of the fungal order Sordariales.</title>
        <authorList>
            <person name="Hensen N."/>
            <person name="Bonometti L."/>
            <person name="Westerberg I."/>
            <person name="Brannstrom I.O."/>
            <person name="Guillou S."/>
            <person name="Cros-Aarteil S."/>
            <person name="Calhoun S."/>
            <person name="Haridas S."/>
            <person name="Kuo A."/>
            <person name="Mondo S."/>
            <person name="Pangilinan J."/>
            <person name="Riley R."/>
            <person name="LaButti K."/>
            <person name="Andreopoulos B."/>
            <person name="Lipzen A."/>
            <person name="Chen C."/>
            <person name="Yan M."/>
            <person name="Daum C."/>
            <person name="Ng V."/>
            <person name="Clum A."/>
            <person name="Steindorff A."/>
            <person name="Ohm R.A."/>
            <person name="Martin F."/>
            <person name="Silar P."/>
            <person name="Natvig D.O."/>
            <person name="Lalanne C."/>
            <person name="Gautier V."/>
            <person name="Ament-Velasquez S.L."/>
            <person name="Kruys A."/>
            <person name="Hutchinson M.I."/>
            <person name="Powell A.J."/>
            <person name="Barry K."/>
            <person name="Miller A.N."/>
            <person name="Grigoriev I.V."/>
            <person name="Debuchy R."/>
            <person name="Gladieux P."/>
            <person name="Hiltunen Thoren M."/>
            <person name="Johannesson H."/>
        </authorList>
    </citation>
    <scope>NUCLEOTIDE SEQUENCE</scope>
    <source>
        <strain evidence="3">CBS 118394</strain>
    </source>
</reference>
<dbReference type="AlphaFoldDB" id="A0AAE0IJF1"/>
<comment type="caution">
    <text evidence="3">The sequence shown here is derived from an EMBL/GenBank/DDBJ whole genome shotgun (WGS) entry which is preliminary data.</text>
</comment>
<organism evidence="3 4">
    <name type="scientific">Apodospora peruviana</name>
    <dbReference type="NCBI Taxonomy" id="516989"/>
    <lineage>
        <taxon>Eukaryota</taxon>
        <taxon>Fungi</taxon>
        <taxon>Dikarya</taxon>
        <taxon>Ascomycota</taxon>
        <taxon>Pezizomycotina</taxon>
        <taxon>Sordariomycetes</taxon>
        <taxon>Sordariomycetidae</taxon>
        <taxon>Sordariales</taxon>
        <taxon>Lasiosphaeriaceae</taxon>
        <taxon>Apodospora</taxon>
    </lineage>
</organism>
<dbReference type="Gene3D" id="1.20.140.150">
    <property type="match status" value="1"/>
</dbReference>
<evidence type="ECO:0000313" key="4">
    <source>
        <dbReference type="Proteomes" id="UP001283341"/>
    </source>
</evidence>
<evidence type="ECO:0000256" key="2">
    <source>
        <dbReference type="SAM" id="Phobius"/>
    </source>
</evidence>
<protein>
    <submittedName>
        <fullName evidence="3">SUR7/PalI family-domain-containing protein</fullName>
    </submittedName>
</protein>
<accession>A0AAE0IJF1</accession>
<evidence type="ECO:0000313" key="3">
    <source>
        <dbReference type="EMBL" id="KAK3325476.1"/>
    </source>
</evidence>
<feature type="transmembrane region" description="Helical" evidence="2">
    <location>
        <begin position="185"/>
        <end position="208"/>
    </location>
</feature>
<dbReference type="EMBL" id="JAUEDM010000002">
    <property type="protein sequence ID" value="KAK3325476.1"/>
    <property type="molecule type" value="Genomic_DNA"/>
</dbReference>
<feature type="transmembrane region" description="Helical" evidence="2">
    <location>
        <begin position="113"/>
        <end position="135"/>
    </location>
</feature>
<name>A0AAE0IJF1_9PEZI</name>
<keyword evidence="2" id="KW-0812">Transmembrane</keyword>
<dbReference type="GO" id="GO:0035838">
    <property type="term" value="C:growing cell tip"/>
    <property type="evidence" value="ECO:0007669"/>
    <property type="project" value="TreeGrafter"/>
</dbReference>
<dbReference type="Proteomes" id="UP001283341">
    <property type="component" value="Unassembled WGS sequence"/>
</dbReference>
<dbReference type="GO" id="GO:0032153">
    <property type="term" value="C:cell division site"/>
    <property type="evidence" value="ECO:0007669"/>
    <property type="project" value="TreeGrafter"/>
</dbReference>
<keyword evidence="2" id="KW-0472">Membrane</keyword>
<gene>
    <name evidence="3" type="ORF">B0H66DRAFT_125122</name>
</gene>
<keyword evidence="4" id="KW-1185">Reference proteome</keyword>
<dbReference type="InterPro" id="IPR009571">
    <property type="entry name" value="SUR7/Rim9-like_fungi"/>
</dbReference>
<dbReference type="PANTHER" id="PTHR28013">
    <property type="entry name" value="PROTEIN DCV1-RELATED"/>
    <property type="match status" value="1"/>
</dbReference>
<feature type="region of interest" description="Disordered" evidence="1">
    <location>
        <begin position="222"/>
        <end position="241"/>
    </location>
</feature>
<sequence>MARTGFFHHLGTFFLLSATVLLIVTCISAPVVHNISLLKVEFGDRSSYRYDADRTWVAFGTFGYCENHSNAGDECTSSQLGYSPQDAVRGVDGKGFESNDAAKTVRSLTKAMVLHPIACGLNFIAFMLALGAGMVGSLLASLVAMLAFLTTVVIMIIDFVMFSIVRANINDNRPDGSIHAEYGAAAWTTLVSAICSLLGTIIVFLTCCSGRMHRRRESRGIKTDYGEPMPATTTRRGRRWF</sequence>
<dbReference type="PANTHER" id="PTHR28013:SF7">
    <property type="entry name" value="PALI-DOMAIN-CONTAINING PROTEIN"/>
    <property type="match status" value="1"/>
</dbReference>
<dbReference type="Pfam" id="PF06687">
    <property type="entry name" value="SUR7"/>
    <property type="match status" value="1"/>
</dbReference>
<evidence type="ECO:0000256" key="1">
    <source>
        <dbReference type="SAM" id="MobiDB-lite"/>
    </source>
</evidence>
<dbReference type="InterPro" id="IPR051380">
    <property type="entry name" value="pH-response_reg_palI/RIM9"/>
</dbReference>
<proteinExistence type="predicted"/>
<feature type="transmembrane region" description="Helical" evidence="2">
    <location>
        <begin position="142"/>
        <end position="165"/>
    </location>
</feature>
<keyword evidence="2" id="KW-1133">Transmembrane helix</keyword>